<name>A0A8S1M2H2_9CILI</name>
<keyword evidence="5" id="KW-1185">Reference proteome</keyword>
<dbReference type="EMBL" id="CAJJDN010000027">
    <property type="protein sequence ID" value="CAD8070916.1"/>
    <property type="molecule type" value="Genomic_DNA"/>
</dbReference>
<accession>A0A8S1M2H2</accession>
<evidence type="ECO:0000313" key="4">
    <source>
        <dbReference type="EMBL" id="CAD8070916.1"/>
    </source>
</evidence>
<dbReference type="PROSITE" id="PS50157">
    <property type="entry name" value="ZINC_FINGER_C2H2_2"/>
    <property type="match status" value="1"/>
</dbReference>
<feature type="region of interest" description="Disordered" evidence="2">
    <location>
        <begin position="138"/>
        <end position="171"/>
    </location>
</feature>
<dbReference type="OrthoDB" id="300293at2759"/>
<comment type="caution">
    <text evidence="4">The sequence shown here is derived from an EMBL/GenBank/DDBJ whole genome shotgun (WGS) entry which is preliminary data.</text>
</comment>
<keyword evidence="1" id="KW-0862">Zinc</keyword>
<dbReference type="GO" id="GO:0008270">
    <property type="term" value="F:zinc ion binding"/>
    <property type="evidence" value="ECO:0007669"/>
    <property type="project" value="UniProtKB-KW"/>
</dbReference>
<dbReference type="InterPro" id="IPR013087">
    <property type="entry name" value="Znf_C2H2_type"/>
</dbReference>
<feature type="domain" description="C2H2-type" evidence="3">
    <location>
        <begin position="124"/>
        <end position="152"/>
    </location>
</feature>
<keyword evidence="1" id="KW-0863">Zinc-finger</keyword>
<evidence type="ECO:0000313" key="5">
    <source>
        <dbReference type="Proteomes" id="UP000692954"/>
    </source>
</evidence>
<keyword evidence="1" id="KW-0479">Metal-binding</keyword>
<evidence type="ECO:0000256" key="1">
    <source>
        <dbReference type="PROSITE-ProRule" id="PRU00042"/>
    </source>
</evidence>
<feature type="compositionally biased region" description="Polar residues" evidence="2">
    <location>
        <begin position="159"/>
        <end position="171"/>
    </location>
</feature>
<protein>
    <recommendedName>
        <fullName evidence="3">C2H2-type domain-containing protein</fullName>
    </recommendedName>
</protein>
<reference evidence="4" key="1">
    <citation type="submission" date="2021-01" db="EMBL/GenBank/DDBJ databases">
        <authorList>
            <consortium name="Genoscope - CEA"/>
            <person name="William W."/>
        </authorList>
    </citation>
    <scope>NUCLEOTIDE SEQUENCE</scope>
</reference>
<gene>
    <name evidence="4" type="ORF">PSON_ATCC_30995.1.T0270236</name>
</gene>
<proteinExistence type="predicted"/>
<organism evidence="4 5">
    <name type="scientific">Paramecium sonneborni</name>
    <dbReference type="NCBI Taxonomy" id="65129"/>
    <lineage>
        <taxon>Eukaryota</taxon>
        <taxon>Sar</taxon>
        <taxon>Alveolata</taxon>
        <taxon>Ciliophora</taxon>
        <taxon>Intramacronucleata</taxon>
        <taxon>Oligohymenophorea</taxon>
        <taxon>Peniculida</taxon>
        <taxon>Parameciidae</taxon>
        <taxon>Paramecium</taxon>
    </lineage>
</organism>
<dbReference type="Proteomes" id="UP000692954">
    <property type="component" value="Unassembled WGS sequence"/>
</dbReference>
<sequence length="171" mass="19387">MQYVPLTVHLNALAQLYQQCAALSEKHDRLAKGMDIFNTDINQPNINPMIDQERLLQDQNLDAIQIQDLASQKPNSPQSSEKTPVEIDLITDENMPIEQGTKPIQSETKKIKKPKLNLDSTKSLQCQECKKFVKNTAGLKRHQSRMHSDKPLKNLTKKMGSTKQKGIQVLN</sequence>
<dbReference type="AlphaFoldDB" id="A0A8S1M2H2"/>
<dbReference type="PROSITE" id="PS00028">
    <property type="entry name" value="ZINC_FINGER_C2H2_1"/>
    <property type="match status" value="1"/>
</dbReference>
<evidence type="ECO:0000259" key="3">
    <source>
        <dbReference type="PROSITE" id="PS50157"/>
    </source>
</evidence>
<evidence type="ECO:0000256" key="2">
    <source>
        <dbReference type="SAM" id="MobiDB-lite"/>
    </source>
</evidence>